<sequence>MKLNEKDKAFLERLQKLIDQDAVWIERTFDSPFYFVLRGNYGEHVERLFKLTRQGVRWRFWRLFNDIYVSAYETIIFIEKQLGTGFRQDALIIAHDRFIQRQRALTEPSFREVNPYAGKNKD</sequence>
<dbReference type="Proteomes" id="UP000366872">
    <property type="component" value="Unassembled WGS sequence"/>
</dbReference>
<dbReference type="RefSeq" id="WP_136079061.1">
    <property type="nucleotide sequence ID" value="NZ_CAAHFG010000001.1"/>
</dbReference>
<reference evidence="1 2" key="1">
    <citation type="submission" date="2019-04" db="EMBL/GenBank/DDBJ databases">
        <authorList>
            <person name="Van Vliet M D."/>
        </authorList>
    </citation>
    <scope>NUCLEOTIDE SEQUENCE [LARGE SCALE GENOMIC DNA]</scope>
    <source>
        <strain evidence="1 2">F1</strain>
    </source>
</reference>
<accession>A0A6C2U1M5</accession>
<organism evidence="1 2">
    <name type="scientific">Pontiella desulfatans</name>
    <dbReference type="NCBI Taxonomy" id="2750659"/>
    <lineage>
        <taxon>Bacteria</taxon>
        <taxon>Pseudomonadati</taxon>
        <taxon>Kiritimatiellota</taxon>
        <taxon>Kiritimatiellia</taxon>
        <taxon>Kiritimatiellales</taxon>
        <taxon>Pontiellaceae</taxon>
        <taxon>Pontiella</taxon>
    </lineage>
</organism>
<keyword evidence="2" id="KW-1185">Reference proteome</keyword>
<name>A0A6C2U1M5_PONDE</name>
<gene>
    <name evidence="1" type="ORF">PDESU_02048</name>
</gene>
<dbReference type="AlphaFoldDB" id="A0A6C2U1M5"/>
<evidence type="ECO:0000313" key="1">
    <source>
        <dbReference type="EMBL" id="VGO13491.1"/>
    </source>
</evidence>
<proteinExistence type="predicted"/>
<dbReference type="EMBL" id="CAAHFG010000001">
    <property type="protein sequence ID" value="VGO13491.1"/>
    <property type="molecule type" value="Genomic_DNA"/>
</dbReference>
<protein>
    <submittedName>
        <fullName evidence="1">Uncharacterized protein</fullName>
    </submittedName>
</protein>
<evidence type="ECO:0000313" key="2">
    <source>
        <dbReference type="Proteomes" id="UP000366872"/>
    </source>
</evidence>